<dbReference type="Proteomes" id="UP000481030">
    <property type="component" value="Unassembled WGS sequence"/>
</dbReference>
<protein>
    <submittedName>
        <fullName evidence="1">YtxH domain-containing protein</fullName>
    </submittedName>
</protein>
<dbReference type="SUPFAM" id="SSF58104">
    <property type="entry name" value="Methyl-accepting chemotaxis protein (MCP) signaling domain"/>
    <property type="match status" value="1"/>
</dbReference>
<comment type="caution">
    <text evidence="1">The sequence shown here is derived from an EMBL/GenBank/DDBJ whole genome shotgun (WGS) entry which is preliminary data.</text>
</comment>
<gene>
    <name evidence="1" type="ORF">F7731_11335</name>
</gene>
<dbReference type="AlphaFoldDB" id="A0A6L3V9P9"/>
<dbReference type="OrthoDB" id="2353585at2"/>
<name>A0A6L3V9P9_9BACI</name>
<evidence type="ECO:0000313" key="2">
    <source>
        <dbReference type="Proteomes" id="UP000481030"/>
    </source>
</evidence>
<reference evidence="1 2" key="1">
    <citation type="journal article" date="2016" name="Antonie Van Leeuwenhoek">
        <title>Bacillus depressus sp. nov., isolated from soil of a sunflower field.</title>
        <authorList>
            <person name="Wei X."/>
            <person name="Xin D."/>
            <person name="Xin Y."/>
            <person name="Zhang H."/>
            <person name="Wang T."/>
            <person name="Zhang J."/>
        </authorList>
    </citation>
    <scope>NUCLEOTIDE SEQUENCE [LARGE SCALE GENOMIC DNA]</scope>
    <source>
        <strain evidence="1 2">BZ1</strain>
    </source>
</reference>
<organism evidence="1 2">
    <name type="scientific">Cytobacillus depressus</name>
    <dbReference type="NCBI Taxonomy" id="1602942"/>
    <lineage>
        <taxon>Bacteria</taxon>
        <taxon>Bacillati</taxon>
        <taxon>Bacillota</taxon>
        <taxon>Bacilli</taxon>
        <taxon>Bacillales</taxon>
        <taxon>Bacillaceae</taxon>
        <taxon>Cytobacillus</taxon>
    </lineage>
</organism>
<proteinExistence type="predicted"/>
<dbReference type="RefSeq" id="WP_151534899.1">
    <property type="nucleotide sequence ID" value="NZ_WBOS01000004.1"/>
</dbReference>
<keyword evidence="2" id="KW-1185">Reference proteome</keyword>
<dbReference type="EMBL" id="WBOS01000004">
    <property type="protein sequence ID" value="KAB2336097.1"/>
    <property type="molecule type" value="Genomic_DNA"/>
</dbReference>
<accession>A0A6L3V9P9</accession>
<sequence>MGKSLFLKGVLFGALAGGALSLLDRATRESVVSNCKKTTKEVSFYVKNPKVAVNQVKDMTNKIQSTFEQVSSEVSYIMEKVEELKETTPEVVELVEDTKEAFFEKDSADEEIAAANR</sequence>
<evidence type="ECO:0000313" key="1">
    <source>
        <dbReference type="EMBL" id="KAB2336097.1"/>
    </source>
</evidence>